<dbReference type="Pfam" id="PF00560">
    <property type="entry name" value="LRR_1"/>
    <property type="match status" value="4"/>
</dbReference>
<dbReference type="SUPFAM" id="SSF52058">
    <property type="entry name" value="L domain-like"/>
    <property type="match status" value="2"/>
</dbReference>
<dbReference type="GO" id="GO:0006952">
    <property type="term" value="P:defense response"/>
    <property type="evidence" value="ECO:0007669"/>
    <property type="project" value="UniProtKB-ARBA"/>
</dbReference>
<dbReference type="PROSITE" id="PS00108">
    <property type="entry name" value="PROTEIN_KINASE_ST"/>
    <property type="match status" value="1"/>
</dbReference>
<dbReference type="FunFam" id="3.80.10.10:FF:000233">
    <property type="entry name" value="Leucine-rich repeat receptor-like protein kinase TDR"/>
    <property type="match status" value="1"/>
</dbReference>
<dbReference type="InterPro" id="IPR001611">
    <property type="entry name" value="Leu-rich_rpt"/>
</dbReference>
<evidence type="ECO:0000259" key="16">
    <source>
        <dbReference type="PROSITE" id="PS50011"/>
    </source>
</evidence>
<name>A0ABD3DWF8_9LAMI</name>
<dbReference type="InterPro" id="IPR011009">
    <property type="entry name" value="Kinase-like_dom_sf"/>
</dbReference>
<evidence type="ECO:0000256" key="3">
    <source>
        <dbReference type="ARBA" id="ARBA00022614"/>
    </source>
</evidence>
<dbReference type="Proteomes" id="UP001632038">
    <property type="component" value="Unassembled WGS sequence"/>
</dbReference>
<keyword evidence="5 15" id="KW-0812">Transmembrane</keyword>
<sequence>MTKLPFPHTEIQLSILVLLICSIPFSVISKFSPAERATLLNLKKEWSNPTILQSWNDTSLPCDWPEIQCSDGASVIGLNLNNYNISGIIPYSISTLEYLTYLDLGYNYFMGNFPAAIFNFSELQYLDLSENYFVGNIPANIDRLKSLQHLDLSANNFTGDVPAAIGNLTQLRTLNLVSNQFDGRYPTEISNLSNIETLQLAYNDFFPAAIPPGFGKLTKLNFIWMSQANVIGEIPESFANLSSLSHLDLSQNEMEGAIPNGLFLLRNLSKVYLWNNRFSGSIPRVIESLDLVEVDLSANNLTGKIPEAFGKLERMEVLNLFYNNLFGEMPQRLGRLPSLKDFRVFNNNLSGILPPEMGIHSKLEAFEVSDNHFIGNLPESLCAGGSLIGVVAFKNNLTGEIPKSLGNCQTLRTVQVYGNNLSGEFPSSIWSVLEMISVMLSDNKFSGKLPSKLGSKLTRLEINNNKFSGEIPSDVSSWASLVVCEASNNHLSGPIPKGLTSLRQLTTLMLDGNSLSGVLPVEIVSWKSLSTLNLARNKLSGPIPISFGSLPDLLDLDLSYNQLSGDIPPQLGQLRLNLLNLSSNQLKGRIPDEFDNTAFKNSFLNNPNLCTTNKISNLSSCRAISRKPKKLSRRIIIALTVVLAFAVCLLVVLITLSLVKYYRRKKLSRNLSTEKKPDRWDFVSFQRLDFTEVDILPGLAESNMIGCGGSGEVFKISIDHENLCVAVKRICSDRKKDDLLEQEFQAEIQILGSVRHANIVKLLCCISNDESKLLVYEYMENQSLDRWIHRTKRQALSRNGNIVLHWPARLRIAIGAAQGLCYMHHDCSPAILHRDVKSSNILLDSDFKAKIADFGLAKILIKKGEPNTMSAVAGSLGYIAPEYAYTSRVSEKIDVYGFGVVLLELVTGKEPNIGDENTSLAEWALGHYGQEKPISDALDEEIIESQFLEDMITVFKLGIMCTNLSPVNRPSMREVLDILQRCRSADEFDGASIIREDEYSSGYWGNSKKPMDESDISMASLW</sequence>
<dbReference type="GO" id="GO:0051707">
    <property type="term" value="P:response to other organism"/>
    <property type="evidence" value="ECO:0007669"/>
    <property type="project" value="UniProtKB-ARBA"/>
</dbReference>
<keyword evidence="18" id="KW-1185">Reference proteome</keyword>
<evidence type="ECO:0000256" key="14">
    <source>
        <dbReference type="PROSITE-ProRule" id="PRU10141"/>
    </source>
</evidence>
<dbReference type="InterPro" id="IPR003591">
    <property type="entry name" value="Leu-rich_rpt_typical-subtyp"/>
</dbReference>
<dbReference type="InterPro" id="IPR050647">
    <property type="entry name" value="Plant_LRR-RLKs"/>
</dbReference>
<dbReference type="InterPro" id="IPR032675">
    <property type="entry name" value="LRR_dom_sf"/>
</dbReference>
<comment type="subcellular location">
    <subcellularLocation>
        <location evidence="1">Membrane</location>
        <topology evidence="1">Single-pass type I membrane protein</topology>
    </subcellularLocation>
</comment>
<dbReference type="GO" id="GO:0016020">
    <property type="term" value="C:membrane"/>
    <property type="evidence" value="ECO:0007669"/>
    <property type="project" value="UniProtKB-SubCell"/>
</dbReference>
<dbReference type="GO" id="GO:0009791">
    <property type="term" value="P:post-embryonic development"/>
    <property type="evidence" value="ECO:0007669"/>
    <property type="project" value="UniProtKB-ARBA"/>
</dbReference>
<dbReference type="Pfam" id="PF08263">
    <property type="entry name" value="LRRNT_2"/>
    <property type="match status" value="1"/>
</dbReference>
<evidence type="ECO:0000256" key="8">
    <source>
        <dbReference type="ARBA" id="ARBA00022741"/>
    </source>
</evidence>
<dbReference type="GO" id="GO:0005524">
    <property type="term" value="F:ATP binding"/>
    <property type="evidence" value="ECO:0007669"/>
    <property type="project" value="UniProtKB-UniRule"/>
</dbReference>
<dbReference type="FunFam" id="1.10.510.10:FF:000714">
    <property type="entry name" value="Kinase family with leucine-rich repeat domain-containing protein"/>
    <property type="match status" value="1"/>
</dbReference>
<comment type="caution">
    <text evidence="17">The sequence shown here is derived from an EMBL/GenBank/DDBJ whole genome shotgun (WGS) entry which is preliminary data.</text>
</comment>
<dbReference type="SUPFAM" id="SSF56112">
    <property type="entry name" value="Protein kinase-like (PK-like)"/>
    <property type="match status" value="1"/>
</dbReference>
<reference evidence="18" key="1">
    <citation type="journal article" date="2024" name="IScience">
        <title>Strigolactones Initiate the Formation of Haustorium-like Structures in Castilleja.</title>
        <authorList>
            <person name="Buerger M."/>
            <person name="Peterson D."/>
            <person name="Chory J."/>
        </authorList>
    </citation>
    <scope>NUCLEOTIDE SEQUENCE [LARGE SCALE GENOMIC DNA]</scope>
</reference>
<evidence type="ECO:0000256" key="2">
    <source>
        <dbReference type="ARBA" id="ARBA00008684"/>
    </source>
</evidence>
<dbReference type="PANTHER" id="PTHR48056:SF29">
    <property type="entry name" value="RECEPTOR-LIKE PROTEIN KINASE HSL1"/>
    <property type="match status" value="1"/>
</dbReference>
<keyword evidence="6" id="KW-0732">Signal</keyword>
<dbReference type="InterPro" id="IPR000719">
    <property type="entry name" value="Prot_kinase_dom"/>
</dbReference>
<dbReference type="FunFam" id="3.80.10.10:FF:000041">
    <property type="entry name" value="LRR receptor-like serine/threonine-protein kinase ERECTA"/>
    <property type="match status" value="1"/>
</dbReference>
<dbReference type="PROSITE" id="PS00107">
    <property type="entry name" value="PROTEIN_KINASE_ATP"/>
    <property type="match status" value="1"/>
</dbReference>
<dbReference type="PROSITE" id="PS50011">
    <property type="entry name" value="PROTEIN_KINASE_DOM"/>
    <property type="match status" value="1"/>
</dbReference>
<keyword evidence="8 14" id="KW-0547">Nucleotide-binding</keyword>
<dbReference type="AlphaFoldDB" id="A0ABD3DWF8"/>
<dbReference type="SMART" id="SM00369">
    <property type="entry name" value="LRR_TYP"/>
    <property type="match status" value="6"/>
</dbReference>
<keyword evidence="12 15" id="KW-0472">Membrane</keyword>
<dbReference type="InterPro" id="IPR017441">
    <property type="entry name" value="Protein_kinase_ATP_BS"/>
</dbReference>
<feature type="transmembrane region" description="Helical" evidence="15">
    <location>
        <begin position="635"/>
        <end position="659"/>
    </location>
</feature>
<evidence type="ECO:0000256" key="13">
    <source>
        <dbReference type="ARBA" id="ARBA00023180"/>
    </source>
</evidence>
<evidence type="ECO:0000313" key="17">
    <source>
        <dbReference type="EMBL" id="KAL3645937.1"/>
    </source>
</evidence>
<keyword evidence="11 15" id="KW-1133">Transmembrane helix</keyword>
<keyword evidence="7" id="KW-0677">Repeat</keyword>
<keyword evidence="9" id="KW-0418">Kinase</keyword>
<accession>A0ABD3DWF8</accession>
<evidence type="ECO:0000256" key="5">
    <source>
        <dbReference type="ARBA" id="ARBA00022692"/>
    </source>
</evidence>
<evidence type="ECO:0000256" key="9">
    <source>
        <dbReference type="ARBA" id="ARBA00022777"/>
    </source>
</evidence>
<dbReference type="SMART" id="SM00220">
    <property type="entry name" value="S_TKc"/>
    <property type="match status" value="1"/>
</dbReference>
<dbReference type="FunFam" id="3.80.10.10:FF:000077">
    <property type="entry name" value="LRR receptor-like serine/threonine-protein kinase ERL1"/>
    <property type="match status" value="1"/>
</dbReference>
<dbReference type="GO" id="GO:0016301">
    <property type="term" value="F:kinase activity"/>
    <property type="evidence" value="ECO:0007669"/>
    <property type="project" value="UniProtKB-KW"/>
</dbReference>
<evidence type="ECO:0000256" key="4">
    <source>
        <dbReference type="ARBA" id="ARBA00022679"/>
    </source>
</evidence>
<organism evidence="17 18">
    <name type="scientific">Castilleja foliolosa</name>
    <dbReference type="NCBI Taxonomy" id="1961234"/>
    <lineage>
        <taxon>Eukaryota</taxon>
        <taxon>Viridiplantae</taxon>
        <taxon>Streptophyta</taxon>
        <taxon>Embryophyta</taxon>
        <taxon>Tracheophyta</taxon>
        <taxon>Spermatophyta</taxon>
        <taxon>Magnoliopsida</taxon>
        <taxon>eudicotyledons</taxon>
        <taxon>Gunneridae</taxon>
        <taxon>Pentapetalae</taxon>
        <taxon>asterids</taxon>
        <taxon>lamiids</taxon>
        <taxon>Lamiales</taxon>
        <taxon>Orobanchaceae</taxon>
        <taxon>Pedicularideae</taxon>
        <taxon>Castillejinae</taxon>
        <taxon>Castilleja</taxon>
    </lineage>
</organism>
<feature type="domain" description="Protein kinase" evidence="16">
    <location>
        <begin position="699"/>
        <end position="989"/>
    </location>
</feature>
<feature type="binding site" evidence="14">
    <location>
        <position position="728"/>
    </location>
    <ligand>
        <name>ATP</name>
        <dbReference type="ChEBI" id="CHEBI:30616"/>
    </ligand>
</feature>
<dbReference type="Pfam" id="PF23598">
    <property type="entry name" value="LRR_14"/>
    <property type="match status" value="1"/>
</dbReference>
<gene>
    <name evidence="17" type="ORF">CASFOL_011117</name>
</gene>
<evidence type="ECO:0000256" key="7">
    <source>
        <dbReference type="ARBA" id="ARBA00022737"/>
    </source>
</evidence>
<dbReference type="Gene3D" id="1.10.510.10">
    <property type="entry name" value="Transferase(Phosphotransferase) domain 1"/>
    <property type="match status" value="1"/>
</dbReference>
<dbReference type="PANTHER" id="PTHR48056">
    <property type="entry name" value="LRR RECEPTOR-LIKE SERINE/THREONINE-PROTEIN KINASE-RELATED"/>
    <property type="match status" value="1"/>
</dbReference>
<dbReference type="InterPro" id="IPR008271">
    <property type="entry name" value="Ser/Thr_kinase_AS"/>
</dbReference>
<keyword evidence="13" id="KW-0325">Glycoprotein</keyword>
<evidence type="ECO:0000256" key="10">
    <source>
        <dbReference type="ARBA" id="ARBA00022840"/>
    </source>
</evidence>
<evidence type="ECO:0000256" key="12">
    <source>
        <dbReference type="ARBA" id="ARBA00023136"/>
    </source>
</evidence>
<dbReference type="Pfam" id="PF00069">
    <property type="entry name" value="Pkinase"/>
    <property type="match status" value="1"/>
</dbReference>
<comment type="similarity">
    <text evidence="2">Belongs to the protein kinase superfamily. Ser/Thr protein kinase family.</text>
</comment>
<dbReference type="EMBL" id="JAVIJP010000013">
    <property type="protein sequence ID" value="KAL3645937.1"/>
    <property type="molecule type" value="Genomic_DNA"/>
</dbReference>
<evidence type="ECO:0000313" key="18">
    <source>
        <dbReference type="Proteomes" id="UP001632038"/>
    </source>
</evidence>
<keyword evidence="3" id="KW-0433">Leucine-rich repeat</keyword>
<protein>
    <recommendedName>
        <fullName evidence="16">Protein kinase domain-containing protein</fullName>
    </recommendedName>
</protein>
<evidence type="ECO:0000256" key="15">
    <source>
        <dbReference type="SAM" id="Phobius"/>
    </source>
</evidence>
<evidence type="ECO:0000256" key="6">
    <source>
        <dbReference type="ARBA" id="ARBA00022729"/>
    </source>
</evidence>
<keyword evidence="10 14" id="KW-0067">ATP-binding</keyword>
<dbReference type="Pfam" id="PF13855">
    <property type="entry name" value="LRR_8"/>
    <property type="match status" value="1"/>
</dbReference>
<evidence type="ECO:0000256" key="11">
    <source>
        <dbReference type="ARBA" id="ARBA00022989"/>
    </source>
</evidence>
<dbReference type="Gene3D" id="3.80.10.10">
    <property type="entry name" value="Ribonuclease Inhibitor"/>
    <property type="match status" value="5"/>
</dbReference>
<dbReference type="InterPro" id="IPR055414">
    <property type="entry name" value="LRR_R13L4/SHOC2-like"/>
</dbReference>
<dbReference type="Gene3D" id="3.30.200.20">
    <property type="entry name" value="Phosphorylase Kinase, domain 1"/>
    <property type="match status" value="1"/>
</dbReference>
<dbReference type="InterPro" id="IPR013210">
    <property type="entry name" value="LRR_N_plant-typ"/>
</dbReference>
<proteinExistence type="inferred from homology"/>
<keyword evidence="4" id="KW-0808">Transferase</keyword>
<evidence type="ECO:0000256" key="1">
    <source>
        <dbReference type="ARBA" id="ARBA00004479"/>
    </source>
</evidence>